<comment type="similarity">
    <text evidence="8">Belongs to the tRNA nucleotidyltransferase/poly(A) polymerase family.</text>
</comment>
<dbReference type="Pfam" id="PF12627">
    <property type="entry name" value="PolyA_pol_RNAbd"/>
    <property type="match status" value="1"/>
</dbReference>
<keyword evidence="7" id="KW-0460">Magnesium</keyword>
<dbReference type="InterPro" id="IPR032828">
    <property type="entry name" value="PolyA_RNA-bd"/>
</dbReference>
<dbReference type="InterPro" id="IPR050264">
    <property type="entry name" value="Bact_CCA-adding_enz_type3_sf"/>
</dbReference>
<dbReference type="Pfam" id="PF01743">
    <property type="entry name" value="PolyA_pol"/>
    <property type="match status" value="1"/>
</dbReference>
<dbReference type="InterPro" id="IPR006675">
    <property type="entry name" value="HDIG_dom"/>
</dbReference>
<dbReference type="PANTHER" id="PTHR46173:SF1">
    <property type="entry name" value="CCA TRNA NUCLEOTIDYLTRANSFERASE 1, MITOCHONDRIAL"/>
    <property type="match status" value="1"/>
</dbReference>
<keyword evidence="4" id="KW-0548">Nucleotidyltransferase</keyword>
<dbReference type="SUPFAM" id="SSF81301">
    <property type="entry name" value="Nucleotidyltransferase"/>
    <property type="match status" value="1"/>
</dbReference>
<feature type="domain" description="HD" evidence="9">
    <location>
        <begin position="259"/>
        <end position="381"/>
    </location>
</feature>
<dbReference type="NCBIfam" id="TIGR00277">
    <property type="entry name" value="HDIG"/>
    <property type="match status" value="1"/>
</dbReference>
<dbReference type="Gene3D" id="3.30.460.10">
    <property type="entry name" value="Beta Polymerase, domain 2"/>
    <property type="match status" value="1"/>
</dbReference>
<organism evidence="10 11">
    <name type="scientific">Candidatus Yonathbacteria bacterium RIFCSPLOWO2_01_FULL_47_33b</name>
    <dbReference type="NCBI Taxonomy" id="1802727"/>
    <lineage>
        <taxon>Bacteria</taxon>
        <taxon>Candidatus Yonathiibacteriota</taxon>
    </lineage>
</organism>
<dbReference type="Gene3D" id="1.10.3090.10">
    <property type="entry name" value="cca-adding enzyme, domain 2"/>
    <property type="match status" value="1"/>
</dbReference>
<evidence type="ECO:0000256" key="5">
    <source>
        <dbReference type="ARBA" id="ARBA00022723"/>
    </source>
</evidence>
<dbReference type="InterPro" id="IPR043519">
    <property type="entry name" value="NT_sf"/>
</dbReference>
<dbReference type="GO" id="GO:0000166">
    <property type="term" value="F:nucleotide binding"/>
    <property type="evidence" value="ECO:0007669"/>
    <property type="project" value="UniProtKB-KW"/>
</dbReference>
<keyword evidence="2 8" id="KW-0808">Transferase</keyword>
<evidence type="ECO:0000256" key="8">
    <source>
        <dbReference type="RuleBase" id="RU003953"/>
    </source>
</evidence>
<dbReference type="PANTHER" id="PTHR46173">
    <property type="entry name" value="CCA TRNA NUCLEOTIDYLTRANSFERASE 1, MITOCHONDRIAL"/>
    <property type="match status" value="1"/>
</dbReference>
<protein>
    <recommendedName>
        <fullName evidence="9">HD domain-containing protein</fullName>
    </recommendedName>
</protein>
<dbReference type="GO" id="GO:0016779">
    <property type="term" value="F:nucleotidyltransferase activity"/>
    <property type="evidence" value="ECO:0007669"/>
    <property type="project" value="UniProtKB-KW"/>
</dbReference>
<evidence type="ECO:0000313" key="10">
    <source>
        <dbReference type="EMBL" id="OHA84153.1"/>
    </source>
</evidence>
<name>A0A1G2SGH7_9BACT</name>
<dbReference type="InterPro" id="IPR006674">
    <property type="entry name" value="HD_domain"/>
</dbReference>
<keyword evidence="6" id="KW-0547">Nucleotide-binding</keyword>
<evidence type="ECO:0000313" key="11">
    <source>
        <dbReference type="Proteomes" id="UP000177987"/>
    </source>
</evidence>
<evidence type="ECO:0000259" key="9">
    <source>
        <dbReference type="PROSITE" id="PS51831"/>
    </source>
</evidence>
<proteinExistence type="inferred from homology"/>
<dbReference type="GO" id="GO:0008033">
    <property type="term" value="P:tRNA processing"/>
    <property type="evidence" value="ECO:0007669"/>
    <property type="project" value="UniProtKB-KW"/>
</dbReference>
<comment type="caution">
    <text evidence="10">The sequence shown here is derived from an EMBL/GenBank/DDBJ whole genome shotgun (WGS) entry which is preliminary data.</text>
</comment>
<evidence type="ECO:0000256" key="1">
    <source>
        <dbReference type="ARBA" id="ARBA00001946"/>
    </source>
</evidence>
<evidence type="ECO:0000256" key="2">
    <source>
        <dbReference type="ARBA" id="ARBA00022679"/>
    </source>
</evidence>
<dbReference type="SUPFAM" id="SSF81891">
    <property type="entry name" value="Poly A polymerase C-terminal region-like"/>
    <property type="match status" value="1"/>
</dbReference>
<dbReference type="CDD" id="cd00077">
    <property type="entry name" value="HDc"/>
    <property type="match status" value="1"/>
</dbReference>
<dbReference type="GO" id="GO:0046872">
    <property type="term" value="F:metal ion binding"/>
    <property type="evidence" value="ECO:0007669"/>
    <property type="project" value="UniProtKB-KW"/>
</dbReference>
<dbReference type="InterPro" id="IPR002646">
    <property type="entry name" value="PolA_pol_head_dom"/>
</dbReference>
<dbReference type="AlphaFoldDB" id="A0A1G2SGH7"/>
<evidence type="ECO:0000256" key="3">
    <source>
        <dbReference type="ARBA" id="ARBA00022694"/>
    </source>
</evidence>
<dbReference type="EMBL" id="MHUW01000006">
    <property type="protein sequence ID" value="OHA84153.1"/>
    <property type="molecule type" value="Genomic_DNA"/>
</dbReference>
<dbReference type="STRING" id="1802727.A2937_01125"/>
<evidence type="ECO:0000256" key="4">
    <source>
        <dbReference type="ARBA" id="ARBA00022695"/>
    </source>
</evidence>
<keyword evidence="5" id="KW-0479">Metal-binding</keyword>
<dbReference type="CDD" id="cd05398">
    <property type="entry name" value="NT_ClassII-CCAase"/>
    <property type="match status" value="1"/>
</dbReference>
<keyword evidence="3" id="KW-0819">tRNA processing</keyword>
<dbReference type="Pfam" id="PF01966">
    <property type="entry name" value="HD"/>
    <property type="match status" value="1"/>
</dbReference>
<evidence type="ECO:0000256" key="7">
    <source>
        <dbReference type="ARBA" id="ARBA00022842"/>
    </source>
</evidence>
<dbReference type="PROSITE" id="PS51831">
    <property type="entry name" value="HD"/>
    <property type="match status" value="1"/>
</dbReference>
<accession>A0A1G2SGH7</accession>
<dbReference type="Gene3D" id="1.10.246.80">
    <property type="match status" value="1"/>
</dbReference>
<evidence type="ECO:0000256" key="6">
    <source>
        <dbReference type="ARBA" id="ARBA00022741"/>
    </source>
</evidence>
<gene>
    <name evidence="10" type="ORF">A2937_01125</name>
</gene>
<dbReference type="Proteomes" id="UP000177987">
    <property type="component" value="Unassembled WGS sequence"/>
</dbReference>
<comment type="cofactor">
    <cofactor evidence="1">
        <name>Mg(2+)</name>
        <dbReference type="ChEBI" id="CHEBI:18420"/>
    </cofactor>
</comment>
<reference evidence="10 11" key="1">
    <citation type="journal article" date="2016" name="Nat. Commun.">
        <title>Thousands of microbial genomes shed light on interconnected biogeochemical processes in an aquifer system.</title>
        <authorList>
            <person name="Anantharaman K."/>
            <person name="Brown C.T."/>
            <person name="Hug L.A."/>
            <person name="Sharon I."/>
            <person name="Castelle C.J."/>
            <person name="Probst A.J."/>
            <person name="Thomas B.C."/>
            <person name="Singh A."/>
            <person name="Wilkins M.J."/>
            <person name="Karaoz U."/>
            <person name="Brodie E.L."/>
            <person name="Williams K.H."/>
            <person name="Hubbard S.S."/>
            <person name="Banfield J.F."/>
        </authorList>
    </citation>
    <scope>NUCLEOTIDE SEQUENCE [LARGE SCALE GENOMIC DNA]</scope>
</reference>
<dbReference type="SMART" id="SM00471">
    <property type="entry name" value="HDc"/>
    <property type="match status" value="1"/>
</dbReference>
<dbReference type="InterPro" id="IPR003607">
    <property type="entry name" value="HD/PDEase_dom"/>
</dbReference>
<dbReference type="GO" id="GO:0000049">
    <property type="term" value="F:tRNA binding"/>
    <property type="evidence" value="ECO:0007669"/>
    <property type="project" value="TreeGrafter"/>
</dbReference>
<keyword evidence="8" id="KW-0694">RNA-binding</keyword>
<sequence length="496" mass="56576">MPHAPKKVDLAYPIPENVSRVTSSLRTAGFEAYLVGGCVRDMLQGRKPKDWDATTNATPEQIQALFEDTFYENDYGTVGIISETDDETLKVVEVTPYRTEGAYTDKRRPDSVSFHAKLEDDLQRRDFTINAIAYDDSKGHIIDPYKGQEDIKDKVLRTVGDPYDRFHEDALRILRAVRLAADLGFTINIETQEAIVKTAPSLKEIAMERIRDEFSKMVMSANPMIGVVMCEKLGLLGHIAPDIKRGIDIEQNGDHIYTVWEHNLRALQHSADRNWPLHVRLAALFHDVSKPETRRWSEEKKDWTFYGHDVVGGRVAKKALERLKYPKKIVDVASTLVRYHLFFSDIDKITLSAVRRIVRNVGPDNVWDLMKVRACDRIGMGRPKETPYRLRKYESMIEEAMRAPVSVGMLKIDGAKIMEVTRETPGPKLGYILHALLEEVLDAPENNTEEFLVKRALELAKLPIDELKKMGEEGKEKKEEAEEAELAVIRKRHGVK</sequence>